<evidence type="ECO:0000259" key="2">
    <source>
        <dbReference type="Pfam" id="PF02698"/>
    </source>
</evidence>
<dbReference type="PANTHER" id="PTHR30336">
    <property type="entry name" value="INNER MEMBRANE PROTEIN, PROBABLE PERMEASE"/>
    <property type="match status" value="1"/>
</dbReference>
<dbReference type="Proteomes" id="UP000199144">
    <property type="component" value="Unassembled WGS sequence"/>
</dbReference>
<evidence type="ECO:0000313" key="4">
    <source>
        <dbReference type="Proteomes" id="UP000199144"/>
    </source>
</evidence>
<dbReference type="CDD" id="cd06259">
    <property type="entry name" value="YdcF-like"/>
    <property type="match status" value="1"/>
</dbReference>
<reference evidence="3 4" key="1">
    <citation type="submission" date="2016-10" db="EMBL/GenBank/DDBJ databases">
        <authorList>
            <person name="de Groot N.N."/>
        </authorList>
    </citation>
    <scope>NUCLEOTIDE SEQUENCE [LARGE SCALE GENOMIC DNA]</scope>
    <source>
        <strain evidence="3 4">DSM 15283</strain>
    </source>
</reference>
<feature type="domain" description="DUF218" evidence="2">
    <location>
        <begin position="83"/>
        <end position="251"/>
    </location>
</feature>
<dbReference type="InterPro" id="IPR003848">
    <property type="entry name" value="DUF218"/>
</dbReference>
<keyword evidence="1" id="KW-0812">Transmembrane</keyword>
<dbReference type="Pfam" id="PF02698">
    <property type="entry name" value="DUF218"/>
    <property type="match status" value="1"/>
</dbReference>
<feature type="transmembrane region" description="Helical" evidence="1">
    <location>
        <begin position="12"/>
        <end position="34"/>
    </location>
</feature>
<dbReference type="RefSeq" id="WP_093094612.1">
    <property type="nucleotide sequence ID" value="NZ_FOTQ01000006.1"/>
</dbReference>
<organism evidence="3 4">
    <name type="scientific">Shimia aestuarii</name>
    <dbReference type="NCBI Taxonomy" id="254406"/>
    <lineage>
        <taxon>Bacteria</taxon>
        <taxon>Pseudomonadati</taxon>
        <taxon>Pseudomonadota</taxon>
        <taxon>Alphaproteobacteria</taxon>
        <taxon>Rhodobacterales</taxon>
        <taxon>Roseobacteraceae</taxon>
    </lineage>
</organism>
<dbReference type="InterPro" id="IPR051599">
    <property type="entry name" value="Cell_Envelope_Assoc"/>
</dbReference>
<evidence type="ECO:0000313" key="3">
    <source>
        <dbReference type="EMBL" id="SFM34157.1"/>
    </source>
</evidence>
<keyword evidence="1" id="KW-0472">Membrane</keyword>
<keyword evidence="4" id="KW-1185">Reference proteome</keyword>
<dbReference type="PANTHER" id="PTHR30336:SF4">
    <property type="entry name" value="ENVELOPE BIOGENESIS FACTOR ELYC"/>
    <property type="match status" value="1"/>
</dbReference>
<dbReference type="GO" id="GO:0000270">
    <property type="term" value="P:peptidoglycan metabolic process"/>
    <property type="evidence" value="ECO:0007669"/>
    <property type="project" value="TreeGrafter"/>
</dbReference>
<proteinExistence type="predicted"/>
<dbReference type="STRING" id="254406.SAMN04488042_106153"/>
<dbReference type="Gene3D" id="3.40.50.620">
    <property type="entry name" value="HUPs"/>
    <property type="match status" value="1"/>
</dbReference>
<dbReference type="AlphaFoldDB" id="A0A1I4Q277"/>
<sequence length="260" mass="28629">MDTAFFVVSKLLGMVLQLETWFLGLAVLAFWASLRGRLRIAQFASALLALLILGIGLLPIGDVLLHPLETRFPVREDLSRVNGIVVLGGGEDVPASRRSGQPQLGEGGDRYVAAIALAKSYPEARLLFAGGSGRLRDMVDNDVSEADIATEVFRTHGIAKQRILFENQSRNTAENARLSHALVKPKKGDRWVLITSAFHMPRAVASFKAAGWHEIAPFPVDFRTRRWRDGLGWNFSRNLGVTNLALREWAGRAAYSLAGR</sequence>
<dbReference type="EMBL" id="FOTQ01000006">
    <property type="protein sequence ID" value="SFM34157.1"/>
    <property type="molecule type" value="Genomic_DNA"/>
</dbReference>
<feature type="transmembrane region" description="Helical" evidence="1">
    <location>
        <begin position="40"/>
        <end position="65"/>
    </location>
</feature>
<dbReference type="GO" id="GO:0005886">
    <property type="term" value="C:plasma membrane"/>
    <property type="evidence" value="ECO:0007669"/>
    <property type="project" value="TreeGrafter"/>
</dbReference>
<name>A0A1I4Q277_9RHOB</name>
<dbReference type="InterPro" id="IPR014729">
    <property type="entry name" value="Rossmann-like_a/b/a_fold"/>
</dbReference>
<keyword evidence="1" id="KW-1133">Transmembrane helix</keyword>
<dbReference type="OrthoDB" id="9809813at2"/>
<evidence type="ECO:0000256" key="1">
    <source>
        <dbReference type="SAM" id="Phobius"/>
    </source>
</evidence>
<dbReference type="GO" id="GO:0043164">
    <property type="term" value="P:Gram-negative-bacterium-type cell wall biogenesis"/>
    <property type="evidence" value="ECO:0007669"/>
    <property type="project" value="TreeGrafter"/>
</dbReference>
<accession>A0A1I4Q277</accession>
<gene>
    <name evidence="3" type="ORF">SAMN04488042_106153</name>
</gene>
<protein>
    <submittedName>
        <fullName evidence="3">Uncharacterized SAM-binding protein YcdF, DUF218 family</fullName>
    </submittedName>
</protein>